<dbReference type="PANTHER" id="PTHR21077">
    <property type="entry name" value="EME1 PROTEIN"/>
    <property type="match status" value="1"/>
</dbReference>
<keyword evidence="6" id="KW-0227">DNA damage</keyword>
<dbReference type="GO" id="GO:0008821">
    <property type="term" value="F:crossover junction DNA endonuclease activity"/>
    <property type="evidence" value="ECO:0007669"/>
    <property type="project" value="TreeGrafter"/>
</dbReference>
<evidence type="ECO:0000256" key="8">
    <source>
        <dbReference type="ARBA" id="ARBA00022801"/>
    </source>
</evidence>
<dbReference type="Gene3D" id="1.10.150.670">
    <property type="entry name" value="Crossover junction endonuclease EME1, DNA-binding domain"/>
    <property type="match status" value="1"/>
</dbReference>
<evidence type="ECO:0000256" key="2">
    <source>
        <dbReference type="ARBA" id="ARBA00004123"/>
    </source>
</evidence>
<dbReference type="GO" id="GO:0008270">
    <property type="term" value="F:zinc ion binding"/>
    <property type="evidence" value="ECO:0007669"/>
    <property type="project" value="UniProtKB-KW"/>
</dbReference>
<protein>
    <recommendedName>
        <fullName evidence="16">RanBP2-type domain-containing protein</fullName>
    </recommendedName>
</protein>
<feature type="region of interest" description="Disordered" evidence="15">
    <location>
        <begin position="220"/>
        <end position="259"/>
    </location>
</feature>
<feature type="compositionally biased region" description="Basic and acidic residues" evidence="15">
    <location>
        <begin position="151"/>
        <end position="160"/>
    </location>
</feature>
<name>A0A0G4IX26_PLABS</name>
<keyword evidence="9" id="KW-0862">Zinc</keyword>
<evidence type="ECO:0000256" key="3">
    <source>
        <dbReference type="ARBA" id="ARBA00022722"/>
    </source>
</evidence>
<evidence type="ECO:0000256" key="5">
    <source>
        <dbReference type="ARBA" id="ARBA00022759"/>
    </source>
</evidence>
<dbReference type="GO" id="GO:0006302">
    <property type="term" value="P:double-strand break repair"/>
    <property type="evidence" value="ECO:0007669"/>
    <property type="project" value="TreeGrafter"/>
</dbReference>
<dbReference type="GO" id="GO:0005634">
    <property type="term" value="C:nucleus"/>
    <property type="evidence" value="ECO:0007669"/>
    <property type="project" value="UniProtKB-SubCell"/>
</dbReference>
<evidence type="ECO:0000259" key="16">
    <source>
        <dbReference type="PROSITE" id="PS01358"/>
    </source>
</evidence>
<gene>
    <name evidence="17" type="ORF">PBRA_007387</name>
</gene>
<dbReference type="Proteomes" id="UP000039324">
    <property type="component" value="Unassembled WGS sequence"/>
</dbReference>
<feature type="region of interest" description="Disordered" evidence="15">
    <location>
        <begin position="115"/>
        <end position="174"/>
    </location>
</feature>
<evidence type="ECO:0000313" key="18">
    <source>
        <dbReference type="Proteomes" id="UP000039324"/>
    </source>
</evidence>
<proteinExistence type="predicted"/>
<dbReference type="Pfam" id="PF21292">
    <property type="entry name" value="EME1-MUS81_C"/>
    <property type="match status" value="1"/>
</dbReference>
<evidence type="ECO:0000256" key="10">
    <source>
        <dbReference type="ARBA" id="ARBA00022842"/>
    </source>
</evidence>
<comment type="cofactor">
    <cofactor evidence="1">
        <name>Mg(2+)</name>
        <dbReference type="ChEBI" id="CHEBI:18420"/>
    </cofactor>
</comment>
<keyword evidence="8" id="KW-0378">Hydrolase</keyword>
<keyword evidence="11" id="KW-0233">DNA recombination</keyword>
<dbReference type="EMBL" id="CDSF01000092">
    <property type="protein sequence ID" value="CEO99654.1"/>
    <property type="molecule type" value="Genomic_DNA"/>
</dbReference>
<dbReference type="InterPro" id="IPR042530">
    <property type="entry name" value="EME1/EME2_C"/>
</dbReference>
<keyword evidence="3" id="KW-0540">Nuclease</keyword>
<dbReference type="GO" id="GO:0048476">
    <property type="term" value="C:Holliday junction resolvase complex"/>
    <property type="evidence" value="ECO:0007669"/>
    <property type="project" value="InterPro"/>
</dbReference>
<evidence type="ECO:0000313" key="17">
    <source>
        <dbReference type="EMBL" id="CEO99654.1"/>
    </source>
</evidence>
<dbReference type="GO" id="GO:0031297">
    <property type="term" value="P:replication fork processing"/>
    <property type="evidence" value="ECO:0007669"/>
    <property type="project" value="TreeGrafter"/>
</dbReference>
<evidence type="ECO:0000256" key="11">
    <source>
        <dbReference type="ARBA" id="ARBA00023172"/>
    </source>
</evidence>
<evidence type="ECO:0000256" key="1">
    <source>
        <dbReference type="ARBA" id="ARBA00001946"/>
    </source>
</evidence>
<dbReference type="SMART" id="SM00547">
    <property type="entry name" value="ZnF_RBZ"/>
    <property type="match status" value="2"/>
</dbReference>
<keyword evidence="7" id="KW-0863">Zinc-finger</keyword>
<keyword evidence="13" id="KW-0539">Nucleus</keyword>
<reference evidence="17 18" key="1">
    <citation type="submission" date="2015-02" db="EMBL/GenBank/DDBJ databases">
        <authorList>
            <person name="Chooi Y.-H."/>
        </authorList>
    </citation>
    <scope>NUCLEOTIDE SEQUENCE [LARGE SCALE GENOMIC DNA]</scope>
    <source>
        <strain evidence="17">E3</strain>
    </source>
</reference>
<keyword evidence="18" id="KW-1185">Reference proteome</keyword>
<keyword evidence="10" id="KW-0460">Magnesium</keyword>
<dbReference type="PANTHER" id="PTHR21077:SF5">
    <property type="entry name" value="CROSSOVER JUNCTION ENDONUCLEASE MMS4"/>
    <property type="match status" value="1"/>
</dbReference>
<evidence type="ECO:0000256" key="14">
    <source>
        <dbReference type="ARBA" id="ARBA00023254"/>
    </source>
</evidence>
<evidence type="ECO:0000256" key="12">
    <source>
        <dbReference type="ARBA" id="ARBA00023204"/>
    </source>
</evidence>
<organism evidence="17 18">
    <name type="scientific">Plasmodiophora brassicae</name>
    <name type="common">Clubroot disease agent</name>
    <dbReference type="NCBI Taxonomy" id="37360"/>
    <lineage>
        <taxon>Eukaryota</taxon>
        <taxon>Sar</taxon>
        <taxon>Rhizaria</taxon>
        <taxon>Endomyxa</taxon>
        <taxon>Phytomyxea</taxon>
        <taxon>Plasmodiophorida</taxon>
        <taxon>Plasmodiophoridae</taxon>
        <taxon>Plasmodiophora</taxon>
    </lineage>
</organism>
<dbReference type="AlphaFoldDB" id="A0A0G4IX26"/>
<evidence type="ECO:0000256" key="4">
    <source>
        <dbReference type="ARBA" id="ARBA00022723"/>
    </source>
</evidence>
<dbReference type="GO" id="GO:0031573">
    <property type="term" value="P:mitotic intra-S DNA damage checkpoint signaling"/>
    <property type="evidence" value="ECO:0007669"/>
    <property type="project" value="TreeGrafter"/>
</dbReference>
<sequence length="595" mass="65202">MPWSCAACTFVNDSDVAVVCGVCESARASVRMWTCGRCACLNDDDRGACMACGRLRDDDGWPQAVVADDASSGSSRSTDCWIVPQSTPVAAKRDHSVGSRVIIVSDSSPVVLDLRSDSEEEGVADAADSSSERVRLSVGPSPGISIVPDSPRARQVREDLPGGGSPDVDPIPNVNDAAPRLRNRKRVSDGCPDLNAILGDDDSVAWLGRLCRDGQRDIARDLHDMSPGNRPRQSNRSLVAGTDISRRTDAAGEKASKEDAALRRKAAREEEALRKKTGKQEAKLNLSRMQGKFKWSEVTAYIPRPIWAKYEEPIAKAVEQIKGNHADLRSFVVDETGTNVIRWTRRRITGDLDGSCVIEDGRLRFSRDSQFAEERLPFSAVLLQANEFIDKFESKQLVPLLDYCLSTPGSSVAMVVQELKRVMRLNSNRRMRQELSGQQGAPASCALTSVTQIDDLAAEILVRYEGRCRFLNFTCQEETAMFVAQATRHLVDEPYVVDPSASFSVRFKQGKSAVVGGVYTPAVKEWFNMLGRIPHLSHARAEAIMAQFPTCAALLLAYSRCPTPDSKKALLQDLVVNGRRLGLAASSAVYEYFAV</sequence>
<feature type="compositionally biased region" description="Basic and acidic residues" evidence="15">
    <location>
        <begin position="244"/>
        <end position="259"/>
    </location>
</feature>
<evidence type="ECO:0000256" key="9">
    <source>
        <dbReference type="ARBA" id="ARBA00022833"/>
    </source>
</evidence>
<keyword evidence="14" id="KW-0469">Meiosis</keyword>
<evidence type="ECO:0000256" key="13">
    <source>
        <dbReference type="ARBA" id="ARBA00023242"/>
    </source>
</evidence>
<dbReference type="InterPro" id="IPR001876">
    <property type="entry name" value="Znf_RanBP2"/>
</dbReference>
<keyword evidence="4" id="KW-0479">Metal-binding</keyword>
<dbReference type="GO" id="GO:0000712">
    <property type="term" value="P:resolution of meiotic recombination intermediates"/>
    <property type="evidence" value="ECO:0007669"/>
    <property type="project" value="TreeGrafter"/>
</dbReference>
<evidence type="ECO:0000256" key="15">
    <source>
        <dbReference type="SAM" id="MobiDB-lite"/>
    </source>
</evidence>
<comment type="subcellular location">
    <subcellularLocation>
        <location evidence="2">Nucleus</location>
    </subcellularLocation>
</comment>
<accession>A0A0G4IX26</accession>
<keyword evidence="5" id="KW-0255">Endonuclease</keyword>
<keyword evidence="12" id="KW-0234">DNA repair</keyword>
<dbReference type="PROSITE" id="PS01358">
    <property type="entry name" value="ZF_RANBP2_1"/>
    <property type="match status" value="1"/>
</dbReference>
<dbReference type="InterPro" id="IPR033310">
    <property type="entry name" value="Mms4/EME1/EME2"/>
</dbReference>
<feature type="domain" description="RanBP2-type" evidence="16">
    <location>
        <begin position="33"/>
        <end position="52"/>
    </location>
</feature>
<evidence type="ECO:0000256" key="7">
    <source>
        <dbReference type="ARBA" id="ARBA00022771"/>
    </source>
</evidence>
<evidence type="ECO:0000256" key="6">
    <source>
        <dbReference type="ARBA" id="ARBA00022763"/>
    </source>
</evidence>